<proteinExistence type="predicted"/>
<gene>
    <name evidence="1" type="ORF">SAMN04487946_1192</name>
</gene>
<sequence length="132" mass="14995">MSETLDDDLYQRTLQLLEPGEIELLGAIVHTDLESEEDLEMQELTVSVNEILADHAEKGETYIYAGNDTDEFASNQFQGLTLDDESFVWECQQLLREGTFDLVFYYEAGPDQDALTDDLEALDRVDRVTPVP</sequence>
<dbReference type="InterPro" id="IPR043927">
    <property type="entry name" value="DUF5778"/>
</dbReference>
<dbReference type="Proteomes" id="UP000199170">
    <property type="component" value="Unassembled WGS sequence"/>
</dbReference>
<name>A0A1H3KFE5_9EURY</name>
<dbReference type="RefSeq" id="WP_089769581.1">
    <property type="nucleotide sequence ID" value="NZ_FNPB01000019.1"/>
</dbReference>
<dbReference type="STRING" id="660517.SAMN04487946_1192"/>
<evidence type="ECO:0000313" key="1">
    <source>
        <dbReference type="EMBL" id="SDY50294.1"/>
    </source>
</evidence>
<dbReference type="OrthoDB" id="337273at2157"/>
<dbReference type="AlphaFoldDB" id="A0A1H3KFE5"/>
<accession>A0A1H3KFE5</accession>
<protein>
    <submittedName>
        <fullName evidence="1">Uncharacterized protein</fullName>
    </submittedName>
</protein>
<dbReference type="EMBL" id="FNPB01000019">
    <property type="protein sequence ID" value="SDY50294.1"/>
    <property type="molecule type" value="Genomic_DNA"/>
</dbReference>
<dbReference type="Pfam" id="PF19090">
    <property type="entry name" value="DUF5778"/>
    <property type="match status" value="1"/>
</dbReference>
<evidence type="ECO:0000313" key="2">
    <source>
        <dbReference type="Proteomes" id="UP000199170"/>
    </source>
</evidence>
<organism evidence="1 2">
    <name type="scientific">Halobellus clavatus</name>
    <dbReference type="NCBI Taxonomy" id="660517"/>
    <lineage>
        <taxon>Archaea</taxon>
        <taxon>Methanobacteriati</taxon>
        <taxon>Methanobacteriota</taxon>
        <taxon>Stenosarchaea group</taxon>
        <taxon>Halobacteria</taxon>
        <taxon>Halobacteriales</taxon>
        <taxon>Haloferacaceae</taxon>
        <taxon>Halobellus</taxon>
    </lineage>
</organism>
<keyword evidence="2" id="KW-1185">Reference proteome</keyword>
<reference evidence="2" key="1">
    <citation type="submission" date="2016-10" db="EMBL/GenBank/DDBJ databases">
        <authorList>
            <person name="Varghese N."/>
            <person name="Submissions S."/>
        </authorList>
    </citation>
    <scope>NUCLEOTIDE SEQUENCE [LARGE SCALE GENOMIC DNA]</scope>
    <source>
        <strain evidence="2">CGMCC 1.10118</strain>
    </source>
</reference>